<accession>A0A0D0CD49</accession>
<keyword evidence="2" id="KW-0472">Membrane</keyword>
<reference evidence="3 4" key="1">
    <citation type="submission" date="2014-04" db="EMBL/GenBank/DDBJ databases">
        <title>Evolutionary Origins and Diversification of the Mycorrhizal Mutualists.</title>
        <authorList>
            <consortium name="DOE Joint Genome Institute"/>
            <consortium name="Mycorrhizal Genomics Consortium"/>
            <person name="Kohler A."/>
            <person name="Kuo A."/>
            <person name="Nagy L.G."/>
            <person name="Floudas D."/>
            <person name="Copeland A."/>
            <person name="Barry K.W."/>
            <person name="Cichocki N."/>
            <person name="Veneault-Fourrey C."/>
            <person name="LaButti K."/>
            <person name="Lindquist E.A."/>
            <person name="Lipzen A."/>
            <person name="Lundell T."/>
            <person name="Morin E."/>
            <person name="Murat C."/>
            <person name="Riley R."/>
            <person name="Ohm R."/>
            <person name="Sun H."/>
            <person name="Tunlid A."/>
            <person name="Henrissat B."/>
            <person name="Grigoriev I.V."/>
            <person name="Hibbett D.S."/>
            <person name="Martin F."/>
        </authorList>
    </citation>
    <scope>NUCLEOTIDE SEQUENCE [LARGE SCALE GENOMIC DNA]</scope>
    <source>
        <strain evidence="3 4">FD-317 M1</strain>
    </source>
</reference>
<feature type="region of interest" description="Disordered" evidence="1">
    <location>
        <begin position="16"/>
        <end position="93"/>
    </location>
</feature>
<feature type="compositionally biased region" description="Low complexity" evidence="1">
    <location>
        <begin position="35"/>
        <end position="56"/>
    </location>
</feature>
<feature type="compositionally biased region" description="Polar residues" evidence="1">
    <location>
        <begin position="67"/>
        <end position="93"/>
    </location>
</feature>
<dbReference type="CDD" id="cd12087">
    <property type="entry name" value="TM_EGFR-like"/>
    <property type="match status" value="1"/>
</dbReference>
<dbReference type="AlphaFoldDB" id="A0A0D0CD49"/>
<name>A0A0D0CD49_9AGAR</name>
<feature type="compositionally biased region" description="Polar residues" evidence="1">
    <location>
        <begin position="16"/>
        <end position="29"/>
    </location>
</feature>
<protein>
    <submittedName>
        <fullName evidence="3">Uncharacterized protein</fullName>
    </submittedName>
</protein>
<evidence type="ECO:0000313" key="3">
    <source>
        <dbReference type="EMBL" id="KIK55967.1"/>
    </source>
</evidence>
<dbReference type="HOGENOM" id="CLU_685211_0_0_1"/>
<organism evidence="3 4">
    <name type="scientific">Collybiopsis luxurians FD-317 M1</name>
    <dbReference type="NCBI Taxonomy" id="944289"/>
    <lineage>
        <taxon>Eukaryota</taxon>
        <taxon>Fungi</taxon>
        <taxon>Dikarya</taxon>
        <taxon>Basidiomycota</taxon>
        <taxon>Agaricomycotina</taxon>
        <taxon>Agaricomycetes</taxon>
        <taxon>Agaricomycetidae</taxon>
        <taxon>Agaricales</taxon>
        <taxon>Marasmiineae</taxon>
        <taxon>Omphalotaceae</taxon>
        <taxon>Collybiopsis</taxon>
        <taxon>Collybiopsis luxurians</taxon>
    </lineage>
</organism>
<dbReference type="EMBL" id="KN834801">
    <property type="protein sequence ID" value="KIK55967.1"/>
    <property type="molecule type" value="Genomic_DNA"/>
</dbReference>
<evidence type="ECO:0000256" key="2">
    <source>
        <dbReference type="SAM" id="Phobius"/>
    </source>
</evidence>
<keyword evidence="2" id="KW-1133">Transmembrane helix</keyword>
<keyword evidence="2" id="KW-0812">Transmembrane</keyword>
<evidence type="ECO:0000256" key="1">
    <source>
        <dbReference type="SAM" id="MobiDB-lite"/>
    </source>
</evidence>
<keyword evidence="4" id="KW-1185">Reference proteome</keyword>
<evidence type="ECO:0000313" key="4">
    <source>
        <dbReference type="Proteomes" id="UP000053593"/>
    </source>
</evidence>
<gene>
    <name evidence="3" type="ORF">GYMLUDRAFT_87455</name>
</gene>
<dbReference type="Proteomes" id="UP000053593">
    <property type="component" value="Unassembled WGS sequence"/>
</dbReference>
<feature type="transmembrane region" description="Helical" evidence="2">
    <location>
        <begin position="128"/>
        <end position="154"/>
    </location>
</feature>
<proteinExistence type="predicted"/>
<sequence>MSQSISASSPVLSQLLTSTDLPGTTTVSIDDNPGPSANFSPGSTSSPSPSVTAVTSIAPQPGPIAFPNTSISGPIASNTGLESPASSSSSTGTRSLQFLSTTLNNTSQSLSSSSFTTSTFNGNNKSSVVPVIAGGVVGSVAVLAIVILTIIFLLHRRGRARSRSMQRGVITPLTEGTESIFPTNEPVESTGNTGSIIRQEKGSRPAASHRISHLPEPPLLLGDATDSTIVQDRWDLNESEMNWEGGPKILRVYAPQYEQDNIDQLASWHPKDPNDIVPPSARFLSLFLSSVHDNAASAFDLAFSSPSPFIAVVLDSRWLITVHISILSKLFTLIETSHNKLINIRQTSMMLVLGLNSASLPLTYAATPILSSHPDECYQMKTKSYDATSNSSAQSSRTGGTG</sequence>